<sequence length="3429" mass="377471">MENSFTGLEIAVVGMAGQFPGADNVSEFWEMLRGGIDGISSFTENELKVNGISKEEYSRENYISAKGIINHPFKFAADYFGINHSDAVRMDPQIRLMIENCWQALNHANIDSKTYQGKVGVFAGASSQWSWFKELNTQFSSAAEQFHVATLNDPSFCTRISYLLNLRGPSVTIQTACSTSLVAIHMACQALQAGECDVALAGGVSVTHPHKSGYLYQEGMINSPDGKTRVFDENACGTVFSNGVGVVALKRLEDAVQSGDRVFAIVKGSAVNNDGSDKISFTAPSELGQKSVIQDALEYSEVDAEQISYIEAHGTGTLLGDPIELSALKSVFPGNGSCALGSVKSNVGHCDAAAGVLAFIKVALCTYFRTLVPTLHFKKANPKLDLDNTPFYINTETKPWEVDDGDVRLAGLSAFGVGGTNAHIILQEYENRAQPALADLQYQSLPNRLEFKPVANVQKERVQHAKVAEVHQARPYSFDKASLQTALLEMLKTHFAKDAITLKDNFFDAGASSLDIAQLHDKVNAEYGLSLKISDYYRYSNCEKLAQHICSLGNSQTLPKSKRTPQNTSLISVSSEETRHHYPQHAVAVVGMSGRFPGSENIQEYWQNLLEGHEGIRFFSDEELLEAGVPAAVLQLDNYIKAKGVLSSSFDFDPEAFAYTAREAQYMDPQFRLLHEATWQVLDDAGYGNQKYRPITGLFASCGSNHQWLERLKKEVTDSTEQFGVALLNDREFLTTRVAYKLNLTGPAVTVQSACSSSALAITLACQSLYSHQCDLALAGGVSITTPVKSGYVYARGMVNSSDGHCRPFTKEASGTVFSDGLGMVALKRLEDALRDNDNIYGVIAGFGVNNDGHDKTGYTAPNANGQANCIRQSLNMAGVKPDEIEFLEAHGTATLVGDEIEIEGIKEALGAGDRNCVLGSVKSNIGHTNTAAGVASFIKAILALKHQILPMSCHVTETNPDSLSNTRFTLIDQSRHWKCDNEIRTAGVSSFGIGGTNVHLTVKSIAQSVKRDNERSELVVLSSKSQQGLAKIASKLHDHIQHADQEPNLTDLAYTLQLGRGEFDVRSSAVVDSIETLNAMLSRLAAGKSEGREISDNAPGLVFMFPGQGAQYVEMAKGLYHELDIFKTRVDECHQLLREQFDIDLLSLLYSDGEDAEERSIELQNTRITQPVIFVISYALAKCLESFGIRASAMIGHSVGEYVAATLAEVMTLEEALKLVASRGLIMQECEPGAMLSVASSREKVAPFLTDSVTLATINSPNSCVIAGPLEEVKAVQARLSQENYRCRLLKTSHAFHTAMMLPGVDKFRAELDKVDFKAPKAAFLSNVTGQWIQPEEACSADYWIKHLCQAVEFQQGIETCLQEPALNVFLEVGPGRTLSTFVKQIADSHANISVFNLLRHPLEEESDRACLLKVLGALWSLGISIDWTALYQNVSPGRISLPGYQFIREPSLSEYHISSTTTGRTSETKITKKELTQWLYTEQWQPVELPAGNTGQANNIVCFVPSLAWCDAFTERFSQEGQKLKFVIPSPAYYVDGQVIGVTPGDKNSFDNLMTELVNSSFLPDSIIFAWPLSGTKDITTSWFSVILLLQSWAKSGRLSEFRLLLATTALPEHSLLNGLINVIAQEVTKCHPRIIELDTAESIEAACDILAQELTASDMRFIVKRSQQARFEKRYQQLENNEPITDVIAKKQLFKKQGVYLITGGLGDLGLLFAEHLVTRYGAKVILSGRRDLPQKAQWGDVEVKAHPQSEIIDRIHQLSLINEGDIDYYAADVCDRQEMEALIGNIEAQYGQLNGVICAAGVTRGDSFQGINHITMENCQPQFDTKVYSYQLLAELLEHRQIDFCILCSSIAAILGGLSFSAYSSVSSFADAFAKQQNQQGKPWVSINWDGWVFERKNADDAIGSSLEQLLIEPDEGLYILERVLQSPLKAQLIVSTGDLNKRFEQWVGTHIRPFTNQSHSAHSRQTFSKQIFSKQQIVDTIMDIWQDFLKIHSINSGDNFFELGANSLDLVQVNKRITEALYIDLSVVDMFSYPTSELLAGFIIEQNAMMVGEISVAAVENSKAAEFDTPLNSQRSQDHDADISKKIAIVGIAATFPEAENIYDFWQNLTYGKESISIFSKEELLEEGIDQALLNNPNYIRAKGVFPNAGEFDATFFGYTPYEARQMDPQVRAFHTCCWQALQDAGIKPKESRDKIGLYAAASGNLQWLAQAMATAEGSAGQYSAMTVADKDYMATIVSYKLNLTGPSMVLSTACSSSLVAVNEAIKSLRAGECDVALAGGVSITLPTKAGYLSEEGMIHAKDGKCRPFDIQASGTVFGDGVGVVVLKPLQQALKDNDNIYATIIGTAINNDGGRKVGYTAPSYQGQIDVIQTALKDANVSADTLSFVEAHGTGTHLGDPIEFKALKHAFATDKKNFCKLGSVKSNIGHLNSAAGIAGLIKAAMALKYKELPPTINFARINPEIDIVNSPFIISNQYSRLDDSQGLLRAGVSSFGIGGTNAHVVLEQAPCVNRQTLTKERSVVLPIVLSAPDEKSLDSYKKQLKRAIQSNVVDSHLNEMALSLMQRDVMPYLFVAYSRDREGLLQRLSSPSSDYLYNSMTSERKVVYLFPGQGMQYAAMGLSLYHTNDLFKTWCDRGFEIASEYCAIDLKQLFLSGEDDEKLYNTEFAQPLMFIIEYSLVQVLASYGVKPAAMLGHSLGEYVAAAVAEIFSFADAIRMVCARGRLMQSTEAAAMLSVMCSATVAQTMLFGRLEIALDNSSELCVLSGSDEEITAFEQLCESRSIKTKRLKVSRAFHSRYMEPILADYERVIGDVKLSEPKLPIISNVTGELSTKNLMVEPHYWVRQIREPVRFTQGLEELLASGDAIFVEVGPGNGLSSLIKHHQDFNAKHVSLSLISRGKEEEPCIMESLGMLSLLNVNVDWQHELNETVAPSVNLPPMPIRGKEYPKDVKRLQAIFSGQAGSDVTQLSTQSVARSQVSDVTQPKSMAEELKVIWKDILGVSEVNGEDDFITLGGNSLSAVQVVAKAKSVKIPVDMNMLLSRKSLNEIIHLIDTPRPSISSGWQYNTQFKPEFYGNDVSCMYSAVREKLKHDYGLNCPNSLMRASDGSLLFGFSVQPSDSQGNILNDYQNYGALLDWPQLQESFSFSYHKQFFDDLASYTAYCIEELEKGKLVIITGSDYHLPFSPSYGLSDSEYLLRPLFDNLEIDEEEVIPHAFVLVGRTSGGYQVYDGSFNYFGEISDHEFAQTVIGFKGLEFMKSHEVYHKSRPYLAISVVQTGAFLSTDHLLRGTLDKTLSGLQTHTAITNGNTPIHHYVGISAVNKLMESPELLLAMTSGELEQFVKRWLSQLELLHRFLAMVIPDHAQWWADNVAGMTETLRKLIAIDNQNLNANDVTGTMTLFKQLLESVIGKLVIEKLVIEKLK</sequence>
<dbReference type="Gene3D" id="3.30.70.250">
    <property type="entry name" value="Malonyl-CoA ACP transacylase, ACP-binding"/>
    <property type="match status" value="2"/>
</dbReference>
<dbReference type="InterPro" id="IPR050091">
    <property type="entry name" value="PKS_NRPS_Biosynth_Enz"/>
</dbReference>
<dbReference type="InterPro" id="IPR032821">
    <property type="entry name" value="PKS_assoc"/>
</dbReference>
<proteinExistence type="inferred from homology"/>
<dbReference type="SUPFAM" id="SSF51735">
    <property type="entry name" value="NAD(P)-binding Rossmann-fold domains"/>
    <property type="match status" value="2"/>
</dbReference>
<dbReference type="InterPro" id="IPR057326">
    <property type="entry name" value="KR_dom"/>
</dbReference>
<keyword evidence="10" id="KW-0511">Multifunctional enzyme</keyword>
<evidence type="ECO:0000256" key="8">
    <source>
        <dbReference type="ARBA" id="ARBA00022832"/>
    </source>
</evidence>
<keyword evidence="8" id="KW-0276">Fatty acid metabolism</keyword>
<dbReference type="InterPro" id="IPR018201">
    <property type="entry name" value="Ketoacyl_synth_AS"/>
</dbReference>
<keyword evidence="6 13" id="KW-0808">Transferase</keyword>
<dbReference type="InterPro" id="IPR016036">
    <property type="entry name" value="Malonyl_transacylase_ACP-bd"/>
</dbReference>
<evidence type="ECO:0000256" key="6">
    <source>
        <dbReference type="ARBA" id="ARBA00022679"/>
    </source>
</evidence>
<dbReference type="InterPro" id="IPR020841">
    <property type="entry name" value="PKS_Beta-ketoAc_synthase_dom"/>
</dbReference>
<feature type="domain" description="Ketosynthase family 3 (KS3)" evidence="12">
    <location>
        <begin position="2089"/>
        <end position="2512"/>
    </location>
</feature>
<evidence type="ECO:0000256" key="9">
    <source>
        <dbReference type="ARBA" id="ARBA00023098"/>
    </source>
</evidence>
<dbReference type="SUPFAM" id="SSF47336">
    <property type="entry name" value="ACP-like"/>
    <property type="match status" value="3"/>
</dbReference>
<dbReference type="FunFam" id="3.40.47.10:FF:000042">
    <property type="entry name" value="Polyketide synthase Pks13"/>
    <property type="match status" value="2"/>
</dbReference>
<dbReference type="SMART" id="SM00823">
    <property type="entry name" value="PKS_PP"/>
    <property type="match status" value="2"/>
</dbReference>
<evidence type="ECO:0000256" key="5">
    <source>
        <dbReference type="ARBA" id="ARBA00022553"/>
    </source>
</evidence>
<dbReference type="GO" id="GO:0006633">
    <property type="term" value="P:fatty acid biosynthetic process"/>
    <property type="evidence" value="ECO:0007669"/>
    <property type="project" value="UniProtKB-UniPathway"/>
</dbReference>
<dbReference type="GO" id="GO:0004315">
    <property type="term" value="F:3-oxoacyl-[acyl-carrier-protein] synthase activity"/>
    <property type="evidence" value="ECO:0007669"/>
    <property type="project" value="InterPro"/>
</dbReference>
<dbReference type="PROSITE" id="PS50075">
    <property type="entry name" value="CARRIER"/>
    <property type="match status" value="3"/>
</dbReference>
<dbReference type="Pfam" id="PF00550">
    <property type="entry name" value="PP-binding"/>
    <property type="match status" value="3"/>
</dbReference>
<dbReference type="Proteomes" id="UP000092665">
    <property type="component" value="Unassembled WGS sequence"/>
</dbReference>
<dbReference type="GO" id="GO:0047879">
    <property type="term" value="F:erythronolide synthase activity"/>
    <property type="evidence" value="ECO:0007669"/>
    <property type="project" value="UniProtKB-EC"/>
</dbReference>
<dbReference type="InterPro" id="IPR014043">
    <property type="entry name" value="Acyl_transferase_dom"/>
</dbReference>
<dbReference type="PROSITE" id="PS52004">
    <property type="entry name" value="KS3_2"/>
    <property type="match status" value="3"/>
</dbReference>
<dbReference type="Pfam" id="PF08659">
    <property type="entry name" value="KR"/>
    <property type="match status" value="1"/>
</dbReference>
<feature type="domain" description="Carrier" evidence="11">
    <location>
        <begin position="474"/>
        <end position="553"/>
    </location>
</feature>
<dbReference type="SMART" id="SM00827">
    <property type="entry name" value="PKS_AT"/>
    <property type="match status" value="2"/>
</dbReference>
<dbReference type="PANTHER" id="PTHR43775">
    <property type="entry name" value="FATTY ACID SYNTHASE"/>
    <property type="match status" value="1"/>
</dbReference>
<keyword evidence="14" id="KW-1185">Reference proteome</keyword>
<dbReference type="InterPro" id="IPR014030">
    <property type="entry name" value="Ketoacyl_synth_N"/>
</dbReference>
<comment type="pathway">
    <text evidence="1">Antibiotic biosynthesis.</text>
</comment>
<dbReference type="InterPro" id="IPR036291">
    <property type="entry name" value="NAD(P)-bd_dom_sf"/>
</dbReference>
<evidence type="ECO:0000256" key="3">
    <source>
        <dbReference type="ARBA" id="ARBA00006484"/>
    </source>
</evidence>
<dbReference type="Pfam" id="PF00109">
    <property type="entry name" value="ketoacyl-synt"/>
    <property type="match status" value="3"/>
</dbReference>
<dbReference type="SUPFAM" id="SSF52151">
    <property type="entry name" value="FabD/lysophospholipase-like"/>
    <property type="match status" value="2"/>
</dbReference>
<evidence type="ECO:0000256" key="10">
    <source>
        <dbReference type="ARBA" id="ARBA00023268"/>
    </source>
</evidence>
<dbReference type="SUPFAM" id="SSF55048">
    <property type="entry name" value="Probable ACP-binding domain of malonyl-CoA ACP transacylase"/>
    <property type="match status" value="2"/>
</dbReference>
<dbReference type="Gene3D" id="3.40.366.10">
    <property type="entry name" value="Malonyl-Coenzyme A Acyl Carrier Protein, domain 2"/>
    <property type="match status" value="2"/>
</dbReference>
<evidence type="ECO:0000313" key="13">
    <source>
        <dbReference type="EMBL" id="OCA53247.1"/>
    </source>
</evidence>
<evidence type="ECO:0000259" key="12">
    <source>
        <dbReference type="PROSITE" id="PS52004"/>
    </source>
</evidence>
<dbReference type="InterPro" id="IPR054514">
    <property type="entry name" value="RhiE-like_linker"/>
</dbReference>
<evidence type="ECO:0000256" key="2">
    <source>
        <dbReference type="ARBA" id="ARBA00005194"/>
    </source>
</evidence>
<dbReference type="InterPro" id="IPR014031">
    <property type="entry name" value="Ketoacyl_synth_C"/>
</dbReference>
<protein>
    <submittedName>
        <fullName evidence="13">Erythronolide synthase, modules 5 and 6</fullName>
        <ecNumber evidence="13">2.3.1.94</ecNumber>
    </submittedName>
</protein>
<dbReference type="GO" id="GO:0004312">
    <property type="term" value="F:fatty acid synthase activity"/>
    <property type="evidence" value="ECO:0007669"/>
    <property type="project" value="TreeGrafter"/>
</dbReference>
<dbReference type="PANTHER" id="PTHR43775:SF51">
    <property type="entry name" value="INACTIVE PHENOLPHTHIOCEROL SYNTHESIS POLYKETIDE SYNTHASE TYPE I PKS1-RELATED"/>
    <property type="match status" value="1"/>
</dbReference>
<dbReference type="PROSITE" id="PS00012">
    <property type="entry name" value="PHOSPHOPANTETHEINE"/>
    <property type="match status" value="1"/>
</dbReference>
<dbReference type="SMART" id="SM00825">
    <property type="entry name" value="PKS_KS"/>
    <property type="match status" value="3"/>
</dbReference>
<accession>A0A1B8YDV2</accession>
<dbReference type="SUPFAM" id="SSF53901">
    <property type="entry name" value="Thiolase-like"/>
    <property type="match status" value="3"/>
</dbReference>
<evidence type="ECO:0000256" key="7">
    <source>
        <dbReference type="ARBA" id="ARBA00022737"/>
    </source>
</evidence>
<evidence type="ECO:0000259" key="11">
    <source>
        <dbReference type="PROSITE" id="PS50075"/>
    </source>
</evidence>
<reference evidence="14" key="1">
    <citation type="submission" date="2015-11" db="EMBL/GenBank/DDBJ databases">
        <authorList>
            <person name="Tobias N.J."/>
            <person name="Mishra B."/>
            <person name="Gupta D.K."/>
            <person name="Thines M."/>
            <person name="Stinear T.P."/>
            <person name="Bode H.B."/>
        </authorList>
    </citation>
    <scope>NUCLEOTIDE SEQUENCE [LARGE SCALE GENOMIC DNA]</scope>
    <source>
        <strain evidence="14">PB45.5</strain>
    </source>
</reference>
<organism evidence="13 14">
    <name type="scientific">Photorhabdus namnaonensis</name>
    <dbReference type="NCBI Taxonomy" id="1851568"/>
    <lineage>
        <taxon>Bacteria</taxon>
        <taxon>Pseudomonadati</taxon>
        <taxon>Pseudomonadota</taxon>
        <taxon>Gammaproteobacteria</taxon>
        <taxon>Enterobacterales</taxon>
        <taxon>Morganellaceae</taxon>
        <taxon>Photorhabdus</taxon>
    </lineage>
</organism>
<dbReference type="Gene3D" id="3.40.47.10">
    <property type="match status" value="3"/>
</dbReference>
<dbReference type="RefSeq" id="WP_065391644.1">
    <property type="nucleotide sequence ID" value="NZ_CAWMQN010000083.1"/>
</dbReference>
<dbReference type="Gene3D" id="3.30.70.3290">
    <property type="match status" value="2"/>
</dbReference>
<dbReference type="InterPro" id="IPR001227">
    <property type="entry name" value="Ac_transferase_dom_sf"/>
</dbReference>
<dbReference type="EC" id="2.3.1.94" evidence="13"/>
<dbReference type="PATRIC" id="fig|29488.15.peg.4096"/>
<dbReference type="Pfam" id="PF16197">
    <property type="entry name" value="KAsynt_C_assoc"/>
    <property type="match status" value="2"/>
</dbReference>
<dbReference type="UniPathway" id="UPA00094"/>
<name>A0A1B8YDV2_9GAMM</name>
<dbReference type="InterPro" id="IPR006162">
    <property type="entry name" value="Ppantetheine_attach_site"/>
</dbReference>
<dbReference type="PROSITE" id="PS00606">
    <property type="entry name" value="KS3_1"/>
    <property type="match status" value="3"/>
</dbReference>
<dbReference type="InterPro" id="IPR016035">
    <property type="entry name" value="Acyl_Trfase/lysoPLipase"/>
</dbReference>
<feature type="domain" description="Carrier" evidence="11">
    <location>
        <begin position="2988"/>
        <end position="3062"/>
    </location>
</feature>
<dbReference type="Pfam" id="PF22336">
    <property type="entry name" value="RhiE-like_linker"/>
    <property type="match status" value="1"/>
</dbReference>
<dbReference type="InterPro" id="IPR036736">
    <property type="entry name" value="ACP-like_sf"/>
</dbReference>
<dbReference type="InterPro" id="IPR016039">
    <property type="entry name" value="Thiolase-like"/>
</dbReference>
<dbReference type="Gene3D" id="3.40.50.720">
    <property type="entry name" value="NAD(P)-binding Rossmann-like Domain"/>
    <property type="match status" value="1"/>
</dbReference>
<dbReference type="GO" id="GO:0031177">
    <property type="term" value="F:phosphopantetheine binding"/>
    <property type="evidence" value="ECO:0007669"/>
    <property type="project" value="InterPro"/>
</dbReference>
<comment type="caution">
    <text evidence="13">The sequence shown here is derived from an EMBL/GenBank/DDBJ whole genome shotgun (WGS) entry which is preliminary data.</text>
</comment>
<keyword evidence="9" id="KW-0443">Lipid metabolism</keyword>
<dbReference type="CDD" id="cd00833">
    <property type="entry name" value="PKS"/>
    <property type="match status" value="3"/>
</dbReference>
<keyword evidence="7" id="KW-0677">Repeat</keyword>
<evidence type="ECO:0000313" key="14">
    <source>
        <dbReference type="Proteomes" id="UP000092665"/>
    </source>
</evidence>
<comment type="similarity">
    <text evidence="3">Belongs to the short-chain dehydrogenases/reductases (SDR) family.</text>
</comment>
<feature type="domain" description="Ketosynthase family 3 (KS3)" evidence="12">
    <location>
        <begin position="584"/>
        <end position="1005"/>
    </location>
</feature>
<dbReference type="Gene3D" id="1.10.1200.10">
    <property type="entry name" value="ACP-like"/>
    <property type="match status" value="3"/>
</dbReference>
<comment type="pathway">
    <text evidence="2">Lipid metabolism; fatty acid biosynthesis.</text>
</comment>
<feature type="domain" description="Ketosynthase family 3 (KS3)" evidence="12">
    <location>
        <begin position="7"/>
        <end position="428"/>
    </location>
</feature>
<gene>
    <name evidence="13" type="primary">eryA_2</name>
    <name evidence="13" type="ORF">Phpb_03731</name>
</gene>
<evidence type="ECO:0000256" key="4">
    <source>
        <dbReference type="ARBA" id="ARBA00022450"/>
    </source>
</evidence>
<dbReference type="Pfam" id="PF02801">
    <property type="entry name" value="Ketoacyl-synt_C"/>
    <property type="match status" value="3"/>
</dbReference>
<evidence type="ECO:0000256" key="1">
    <source>
        <dbReference type="ARBA" id="ARBA00004792"/>
    </source>
</evidence>
<dbReference type="SMART" id="SM00822">
    <property type="entry name" value="PKS_KR"/>
    <property type="match status" value="1"/>
</dbReference>
<dbReference type="Pfam" id="PF00698">
    <property type="entry name" value="Acyl_transf_1"/>
    <property type="match status" value="2"/>
</dbReference>
<keyword evidence="5" id="KW-0597">Phosphoprotein</keyword>
<keyword evidence="4" id="KW-0596">Phosphopantetheine</keyword>
<dbReference type="EMBL" id="LOIC01000083">
    <property type="protein sequence ID" value="OCA53247.1"/>
    <property type="molecule type" value="Genomic_DNA"/>
</dbReference>
<dbReference type="InterPro" id="IPR020806">
    <property type="entry name" value="PKS_PP-bd"/>
</dbReference>
<feature type="domain" description="Carrier" evidence="11">
    <location>
        <begin position="1977"/>
        <end position="2052"/>
    </location>
</feature>
<keyword evidence="13" id="KW-0012">Acyltransferase</keyword>
<dbReference type="InterPro" id="IPR013968">
    <property type="entry name" value="PKS_KR"/>
</dbReference>
<dbReference type="InterPro" id="IPR009081">
    <property type="entry name" value="PP-bd_ACP"/>
</dbReference>